<dbReference type="Pfam" id="PF04782">
    <property type="entry name" value="DUF632"/>
    <property type="match status" value="1"/>
</dbReference>
<dbReference type="PANTHER" id="PTHR21450:SF6">
    <property type="entry name" value="EXPRESSED PROTEIN"/>
    <property type="match status" value="1"/>
</dbReference>
<dbReference type="OrthoDB" id="694308at2759"/>
<reference evidence="4 5" key="1">
    <citation type="submission" date="2018-04" db="EMBL/GenBank/DDBJ databases">
        <authorList>
            <person name="Vogel A."/>
        </authorList>
    </citation>
    <scope>NUCLEOTIDE SEQUENCE [LARGE SCALE GENOMIC DNA]</scope>
</reference>
<evidence type="ECO:0000256" key="1">
    <source>
        <dbReference type="SAM" id="MobiDB-lite"/>
    </source>
</evidence>
<accession>A0A484L4W3</accession>
<dbReference type="EMBL" id="OOIL02001012">
    <property type="protein sequence ID" value="VFQ71377.1"/>
    <property type="molecule type" value="Genomic_DNA"/>
</dbReference>
<feature type="compositionally biased region" description="Basic and acidic residues" evidence="1">
    <location>
        <begin position="448"/>
        <end position="459"/>
    </location>
</feature>
<feature type="region of interest" description="Disordered" evidence="1">
    <location>
        <begin position="177"/>
        <end position="198"/>
    </location>
</feature>
<organism evidence="4 5">
    <name type="scientific">Cuscuta campestris</name>
    <dbReference type="NCBI Taxonomy" id="132261"/>
    <lineage>
        <taxon>Eukaryota</taxon>
        <taxon>Viridiplantae</taxon>
        <taxon>Streptophyta</taxon>
        <taxon>Embryophyta</taxon>
        <taxon>Tracheophyta</taxon>
        <taxon>Spermatophyta</taxon>
        <taxon>Magnoliopsida</taxon>
        <taxon>eudicotyledons</taxon>
        <taxon>Gunneridae</taxon>
        <taxon>Pentapetalae</taxon>
        <taxon>asterids</taxon>
        <taxon>lamiids</taxon>
        <taxon>Solanales</taxon>
        <taxon>Convolvulaceae</taxon>
        <taxon>Cuscuteae</taxon>
        <taxon>Cuscuta</taxon>
        <taxon>Cuscuta subgen. Grammica</taxon>
        <taxon>Cuscuta sect. Cleistogrammica</taxon>
    </lineage>
</organism>
<feature type="region of interest" description="Disordered" evidence="1">
    <location>
        <begin position="446"/>
        <end position="466"/>
    </location>
</feature>
<keyword evidence="5" id="KW-1185">Reference proteome</keyword>
<gene>
    <name evidence="4" type="ORF">CCAM_LOCUS13153</name>
</gene>
<proteinExistence type="predicted"/>
<protein>
    <recommendedName>
        <fullName evidence="6">DUF632 domain-containing protein</fullName>
    </recommendedName>
</protein>
<dbReference type="Proteomes" id="UP000595140">
    <property type="component" value="Unassembled WGS sequence"/>
</dbReference>
<evidence type="ECO:0000313" key="5">
    <source>
        <dbReference type="Proteomes" id="UP000595140"/>
    </source>
</evidence>
<dbReference type="InterPro" id="IPR006867">
    <property type="entry name" value="DUF632"/>
</dbReference>
<feature type="domain" description="DUF632" evidence="2">
    <location>
        <begin position="121"/>
        <end position="440"/>
    </location>
</feature>
<name>A0A484L4W3_9ASTE</name>
<evidence type="ECO:0000259" key="3">
    <source>
        <dbReference type="Pfam" id="PF04783"/>
    </source>
</evidence>
<dbReference type="PANTHER" id="PTHR21450">
    <property type="entry name" value="PROTEIN ALTERED PHOSPHATE STARVATION RESPONSE 1"/>
    <property type="match status" value="1"/>
</dbReference>
<evidence type="ECO:0008006" key="6">
    <source>
        <dbReference type="Google" id="ProtNLM"/>
    </source>
</evidence>
<evidence type="ECO:0000313" key="4">
    <source>
        <dbReference type="EMBL" id="VFQ71377.1"/>
    </source>
</evidence>
<evidence type="ECO:0000259" key="2">
    <source>
        <dbReference type="Pfam" id="PF04782"/>
    </source>
</evidence>
<dbReference type="InterPro" id="IPR006868">
    <property type="entry name" value="DUF630"/>
</dbReference>
<dbReference type="Pfam" id="PF04783">
    <property type="entry name" value="DUF630"/>
    <property type="match status" value="1"/>
</dbReference>
<dbReference type="AlphaFoldDB" id="A0A484L4W3"/>
<sequence length="512" mass="57884">MGGANSKPEEDKALQLCYERMNLVRQALDARSAFAANQIAYVEALKAIGIHLREFVEAESPFQKAEENPSSLGALEPEDEFMNGESSLTNLPPLRRPSPRVISRVKPVSNVKNKVVMKDFFSSVKEIELLFIQASDSGRELSETLEANDFQFDLIFPSEEETPQTSVKYLTWHDTSLSPSSSSRSQHNVNSTDAEDSSDHVAGNFCTNLGSHASILDQLYAWEKKLYDEVKGCAMVRRIYDERCKVLRQMEFKEESSGRIDNVRAVVKDLHSSIGVAIDRINSISRKIEDLRDNELQPHLEDLIQRLRRMWEVMLDSHKRQHQIISVSYPLPGNITASTNSPDSRWESVTRLQNELRSLSPIFTDWIAAQKTYVEAINAWLVKCVFLEETSSRRRRRRNPPPLRKYGPPVYALCGVWLDAIGSLPAKDVADTVEVLTSELTRLLPPPEKARAREGRGDPRGSSPSFDRFHASLTVLLGQLSKFADSSVKMFTDIQNLTQDAKCSYAQFKSFL</sequence>
<feature type="domain" description="DUF630" evidence="3">
    <location>
        <begin position="1"/>
        <end position="59"/>
    </location>
</feature>